<comment type="caution">
    <text evidence="1">The sequence shown here is derived from an EMBL/GenBank/DDBJ whole genome shotgun (WGS) entry which is preliminary data.</text>
</comment>
<organism evidence="1 4">
    <name type="scientific">Streptococcus salivarius</name>
    <dbReference type="NCBI Taxonomy" id="1304"/>
    <lineage>
        <taxon>Bacteria</taxon>
        <taxon>Bacillati</taxon>
        <taxon>Bacillota</taxon>
        <taxon>Bacilli</taxon>
        <taxon>Lactobacillales</taxon>
        <taxon>Streptococcaceae</taxon>
        <taxon>Streptococcus</taxon>
    </lineage>
</organism>
<accession>A0A074J3H6</accession>
<dbReference type="OMA" id="HHFDNRQ"/>
<name>A0A074J3H6_STRSL</name>
<dbReference type="GeneID" id="93791382"/>
<evidence type="ECO:0000313" key="3">
    <source>
        <dbReference type="EMBL" id="TNF66787.1"/>
    </source>
</evidence>
<dbReference type="RefSeq" id="WP_013989977.1">
    <property type="nucleotide sequence ID" value="NZ_CAJHJN010000004.1"/>
</dbReference>
<evidence type="ECO:0000313" key="1">
    <source>
        <dbReference type="EMBL" id="KEO46820.1"/>
    </source>
</evidence>
<protein>
    <submittedName>
        <fullName evidence="1">Uncharacterized protein</fullName>
    </submittedName>
</protein>
<evidence type="ECO:0000313" key="2">
    <source>
        <dbReference type="EMBL" id="PZD57006.1"/>
    </source>
</evidence>
<reference evidence="1 4" key="1">
    <citation type="submission" date="2014-04" db="EMBL/GenBank/DDBJ databases">
        <title>Variable characteristics of bacteriocin-producing Streptococcus salivarius strains isolated from Malaysian subjects.</title>
        <authorList>
            <person name="Philip K."/>
            <person name="Barbour A."/>
        </authorList>
    </citation>
    <scope>NUCLEOTIDE SEQUENCE [LARGE SCALE GENOMIC DNA]</scope>
    <source>
        <strain evidence="1 4">NU10</strain>
    </source>
</reference>
<dbReference type="Proteomes" id="UP000248776">
    <property type="component" value="Unassembled WGS sequence"/>
</dbReference>
<evidence type="ECO:0000313" key="6">
    <source>
        <dbReference type="Proteomes" id="UP000308186"/>
    </source>
</evidence>
<proteinExistence type="predicted"/>
<dbReference type="Proteomes" id="UP000308186">
    <property type="component" value="Unassembled WGS sequence"/>
</dbReference>
<gene>
    <name evidence="2" type="ORF">CKU37_03170</name>
    <name evidence="1" type="ORF">DL07_00110</name>
    <name evidence="3" type="ORF">FBF48_08220</name>
</gene>
<evidence type="ECO:0000313" key="5">
    <source>
        <dbReference type="Proteomes" id="UP000248776"/>
    </source>
</evidence>
<dbReference type="EMBL" id="VDCW01000009">
    <property type="protein sequence ID" value="TNF66787.1"/>
    <property type="molecule type" value="Genomic_DNA"/>
</dbReference>
<evidence type="ECO:0000313" key="4">
    <source>
        <dbReference type="Proteomes" id="UP000027855"/>
    </source>
</evidence>
<dbReference type="EMBL" id="NSIW01000004">
    <property type="protein sequence ID" value="PZD57006.1"/>
    <property type="molecule type" value="Genomic_DNA"/>
</dbReference>
<dbReference type="KEGG" id="ssah:HSISS4_00135"/>
<sequence length="119" mass="13948">MGVYNSDWLLNQIRGTANVVSKAFKFETLDIDLGQVEDEQGHTVDGNDYIDDLLIHEKYDQATAFIHSQLKRLTTNDYNLLVSIYIEYLENLPPLIKEKHQLDNRQIMDWKAKLSEFSW</sequence>
<reference evidence="3 6" key="3">
    <citation type="submission" date="2019-06" db="EMBL/GenBank/DDBJ databases">
        <title>Genome Announcement To Ensure Probiotic Safety of Streptococcus salivarius UBSS01.</title>
        <authorList>
            <person name="Sulthana A."/>
            <person name="Lakshmi S.G."/>
            <person name="Madempudi R.S."/>
        </authorList>
    </citation>
    <scope>NUCLEOTIDE SEQUENCE [LARGE SCALE GENOMIC DNA]</scope>
    <source>
        <strain evidence="3 6">UBSS01</strain>
    </source>
</reference>
<dbReference type="EMBL" id="JJMT01000001">
    <property type="protein sequence ID" value="KEO46820.1"/>
    <property type="molecule type" value="Genomic_DNA"/>
</dbReference>
<reference evidence="2 5" key="2">
    <citation type="submission" date="2017-08" db="EMBL/GenBank/DDBJ databases">
        <title>Streptococcus salivarius strain HS0302 Genome.</title>
        <authorList>
            <person name="Smith J."/>
            <person name="Deng P."/>
            <person name="Geng M."/>
        </authorList>
    </citation>
    <scope>NUCLEOTIDE SEQUENCE [LARGE SCALE GENOMIC DNA]</scope>
    <source>
        <strain evidence="2 5">HS0302</strain>
    </source>
</reference>
<dbReference type="AlphaFoldDB" id="A0A074J3H6"/>
<dbReference type="Proteomes" id="UP000027855">
    <property type="component" value="Unassembled WGS sequence"/>
</dbReference>